<name>A0A1A9VN12_GLOAU</name>
<evidence type="ECO:0000256" key="1">
    <source>
        <dbReference type="ARBA" id="ARBA00004613"/>
    </source>
</evidence>
<dbReference type="EnsemblMetazoa" id="GAUT042182-RA">
    <property type="protein sequence ID" value="GAUT042182-PA"/>
    <property type="gene ID" value="GAUT042182"/>
</dbReference>
<comment type="similarity">
    <text evidence="2">Belongs to the major royal jelly protein family.</text>
</comment>
<dbReference type="GO" id="GO:0005576">
    <property type="term" value="C:extracellular region"/>
    <property type="evidence" value="ECO:0007669"/>
    <property type="project" value="UniProtKB-SubCell"/>
</dbReference>
<keyword evidence="7" id="KW-1185">Reference proteome</keyword>
<dbReference type="VEuPathDB" id="VectorBase:GAUT042182"/>
<comment type="subcellular location">
    <subcellularLocation>
        <location evidence="1">Secreted</location>
    </subcellularLocation>
</comment>
<dbReference type="Pfam" id="PF03022">
    <property type="entry name" value="MRJP"/>
    <property type="match status" value="1"/>
</dbReference>
<feature type="transmembrane region" description="Helical" evidence="5">
    <location>
        <begin position="44"/>
        <end position="64"/>
    </location>
</feature>
<dbReference type="InterPro" id="IPR017996">
    <property type="entry name" value="MRJP/yellow-related"/>
</dbReference>
<evidence type="ECO:0000256" key="3">
    <source>
        <dbReference type="ARBA" id="ARBA00022525"/>
    </source>
</evidence>
<organism evidence="6 7">
    <name type="scientific">Glossina austeni</name>
    <name type="common">Savannah tsetse fly</name>
    <dbReference type="NCBI Taxonomy" id="7395"/>
    <lineage>
        <taxon>Eukaryota</taxon>
        <taxon>Metazoa</taxon>
        <taxon>Ecdysozoa</taxon>
        <taxon>Arthropoda</taxon>
        <taxon>Hexapoda</taxon>
        <taxon>Insecta</taxon>
        <taxon>Pterygota</taxon>
        <taxon>Neoptera</taxon>
        <taxon>Endopterygota</taxon>
        <taxon>Diptera</taxon>
        <taxon>Brachycera</taxon>
        <taxon>Muscomorpha</taxon>
        <taxon>Hippoboscoidea</taxon>
        <taxon>Glossinidae</taxon>
        <taxon>Glossina</taxon>
    </lineage>
</organism>
<evidence type="ECO:0000256" key="2">
    <source>
        <dbReference type="ARBA" id="ARBA00009127"/>
    </source>
</evidence>
<dbReference type="PANTHER" id="PTHR10009:SF8">
    <property type="entry name" value="IP19120P"/>
    <property type="match status" value="1"/>
</dbReference>
<keyword evidence="4" id="KW-0732">Signal</keyword>
<dbReference type="PANTHER" id="PTHR10009">
    <property type="entry name" value="PROTEIN YELLOW-RELATED"/>
    <property type="match status" value="1"/>
</dbReference>
<dbReference type="Gene3D" id="2.120.10.30">
    <property type="entry name" value="TolB, C-terminal domain"/>
    <property type="match status" value="1"/>
</dbReference>
<evidence type="ECO:0000313" key="7">
    <source>
        <dbReference type="Proteomes" id="UP000078200"/>
    </source>
</evidence>
<dbReference type="SUPFAM" id="SSF101898">
    <property type="entry name" value="NHL repeat"/>
    <property type="match status" value="1"/>
</dbReference>
<accession>A0A1A9VN12</accession>
<reference evidence="6" key="1">
    <citation type="submission" date="2020-05" db="UniProtKB">
        <authorList>
            <consortium name="EnsemblMetazoa"/>
        </authorList>
    </citation>
    <scope>IDENTIFICATION</scope>
    <source>
        <strain evidence="6">TTRI</strain>
    </source>
</reference>
<proteinExistence type="inferred from homology"/>
<keyword evidence="3" id="KW-0964">Secreted</keyword>
<keyword evidence="5" id="KW-0472">Membrane</keyword>
<evidence type="ECO:0000256" key="4">
    <source>
        <dbReference type="ARBA" id="ARBA00022729"/>
    </source>
</evidence>
<keyword evidence="5" id="KW-0812">Transmembrane</keyword>
<dbReference type="AlphaFoldDB" id="A0A1A9VN12"/>
<protein>
    <recommendedName>
        <fullName evidence="8">Bee-milk protein</fullName>
    </recommendedName>
</protein>
<dbReference type="FunFam" id="2.120.10.30:FF:000053">
    <property type="entry name" value="protein yellow"/>
    <property type="match status" value="1"/>
</dbReference>
<keyword evidence="5" id="KW-1133">Transmembrane helix</keyword>
<dbReference type="InterPro" id="IPR011042">
    <property type="entry name" value="6-blade_b-propeller_TolB-like"/>
</dbReference>
<evidence type="ECO:0000256" key="5">
    <source>
        <dbReference type="SAM" id="Phobius"/>
    </source>
</evidence>
<dbReference type="STRING" id="7395.A0A1A9VN12"/>
<sequence length="483" mass="53711">MQKIICKSYALAANLNLITCKTPVTDGDITLRIGTPIGVTVPLITAYVFTTLPSSVLIATIFGLQRRIGCSKTHSSVSNKIYDQWTTNCISGTCFQGAELAPISGTYFPLWDIQNVYSSYHRNQYRPRADEMCGANGSVIQWTGGQFEFPCPSTKSLFKSSGKYISKNVIATRGQIIGDTVYLALPRYRHGVPATLVKANLQPGICYVTFAPYPCWNMQEEGNCKAMQSVVDVVVDQNEVIWLLDTGIVNTLERPVRKCSPKVWAVSSKSSKVLKMIDLDGLSTNTSRLQYLAVDYAPTGGCFVYVSDAANRAIITFNVQVDRGFRAVLPRAVAAGGRNRDVLYLALIRHSCGTAELYFTYLSTNRMFSIKAEYLRTGVADGRVLDVGKKSSRMVIIGTNNGNSIFFRNEGSAEVYRWDTNTTFKEDNFKPVYRSTTCQLATHAISDYRHRTMRILQSNFPDFMQNRMGCGATQQLTVMQGCW</sequence>
<dbReference type="Proteomes" id="UP000078200">
    <property type="component" value="Unassembled WGS sequence"/>
</dbReference>
<evidence type="ECO:0000313" key="6">
    <source>
        <dbReference type="EnsemblMetazoa" id="GAUT042182-PA"/>
    </source>
</evidence>
<evidence type="ECO:0008006" key="8">
    <source>
        <dbReference type="Google" id="ProtNLM"/>
    </source>
</evidence>